<gene>
    <name evidence="1" type="ORF">CWI70_06860</name>
</gene>
<evidence type="ECO:0000313" key="1">
    <source>
        <dbReference type="EMBL" id="RUO56456.1"/>
    </source>
</evidence>
<name>A0A432Y6J8_9GAMM</name>
<keyword evidence="2" id="KW-1185">Reference proteome</keyword>
<dbReference type="InterPro" id="IPR043129">
    <property type="entry name" value="ATPase_NBD"/>
</dbReference>
<protein>
    <recommendedName>
        <fullName evidence="3">MSHA biogenesis protein MshI</fullName>
    </recommendedName>
</protein>
<comment type="caution">
    <text evidence="1">The sequence shown here is derived from an EMBL/GenBank/DDBJ whole genome shotgun (WGS) entry which is preliminary data.</text>
</comment>
<accession>A0A432Y6J8</accession>
<dbReference type="SUPFAM" id="SSF53067">
    <property type="entry name" value="Actin-like ATPase domain"/>
    <property type="match status" value="1"/>
</dbReference>
<dbReference type="AlphaFoldDB" id="A0A432Y6J8"/>
<proteinExistence type="predicted"/>
<dbReference type="EMBL" id="PIPX01000001">
    <property type="protein sequence ID" value="RUO56456.1"/>
    <property type="molecule type" value="Genomic_DNA"/>
</dbReference>
<evidence type="ECO:0008006" key="3">
    <source>
        <dbReference type="Google" id="ProtNLM"/>
    </source>
</evidence>
<reference evidence="2" key="1">
    <citation type="journal article" date="2018" name="Front. Microbiol.">
        <title>Genome-Based Analysis Reveals the Taxonomy and Diversity of the Family Idiomarinaceae.</title>
        <authorList>
            <person name="Liu Y."/>
            <person name="Lai Q."/>
            <person name="Shao Z."/>
        </authorList>
    </citation>
    <scope>NUCLEOTIDE SEQUENCE [LARGE SCALE GENOMIC DNA]</scope>
    <source>
        <strain evidence="2">PO-M2</strain>
    </source>
</reference>
<sequence length="286" mass="31555">MVVLEGRDNDKPSLVVCDDVTITDGDYTTAIRKLAHSYAKYCRHNPPIGLVLGIGFYQSVSLDRPDLEPAELAASLRYSLRDLVSYEPEDCIADYYELPIKKAGQNKINAIAASKTELAPLIQALHEISDNVVAVLSEEQAIAEMFTASEEPTVVAYQQAEQAALLQVYRSGELQVNRAVRALEQLHTLTLDEVRMGGLQPLSVEVQRSGDYFERQLRQSPIRQITLALTLPKQDEVLASLHEDLGLPVAWASYPAWAQELAVGDYSDFAALGGAVATLKLWEGKR</sequence>
<organism evidence="1 2">
    <name type="scientific">Pseudidiomarina homiensis</name>
    <dbReference type="NCBI Taxonomy" id="364198"/>
    <lineage>
        <taxon>Bacteria</taxon>
        <taxon>Pseudomonadati</taxon>
        <taxon>Pseudomonadota</taxon>
        <taxon>Gammaproteobacteria</taxon>
        <taxon>Alteromonadales</taxon>
        <taxon>Idiomarinaceae</taxon>
        <taxon>Pseudidiomarina</taxon>
    </lineage>
</organism>
<dbReference type="Proteomes" id="UP000287649">
    <property type="component" value="Unassembled WGS sequence"/>
</dbReference>
<evidence type="ECO:0000313" key="2">
    <source>
        <dbReference type="Proteomes" id="UP000287649"/>
    </source>
</evidence>